<feature type="transmembrane region" description="Helical" evidence="2">
    <location>
        <begin position="44"/>
        <end position="61"/>
    </location>
</feature>
<dbReference type="InterPro" id="IPR029052">
    <property type="entry name" value="Metallo-depent_PP-like"/>
</dbReference>
<keyword evidence="2" id="KW-1133">Transmembrane helix</keyword>
<dbReference type="InterPro" id="IPR004843">
    <property type="entry name" value="Calcineurin-like_PHP"/>
</dbReference>
<proteinExistence type="predicted"/>
<feature type="transmembrane region" description="Helical" evidence="2">
    <location>
        <begin position="183"/>
        <end position="203"/>
    </location>
</feature>
<feature type="transmembrane region" description="Helical" evidence="2">
    <location>
        <begin position="791"/>
        <end position="812"/>
    </location>
</feature>
<evidence type="ECO:0000313" key="5">
    <source>
        <dbReference type="Proteomes" id="UP000794436"/>
    </source>
</evidence>
<organism evidence="4 5">
    <name type="scientific">Pythium oligandrum</name>
    <name type="common">Mycoparasitic fungus</name>
    <dbReference type="NCBI Taxonomy" id="41045"/>
    <lineage>
        <taxon>Eukaryota</taxon>
        <taxon>Sar</taxon>
        <taxon>Stramenopiles</taxon>
        <taxon>Oomycota</taxon>
        <taxon>Peronosporomycetes</taxon>
        <taxon>Pythiales</taxon>
        <taxon>Pythiaceae</taxon>
        <taxon>Pythium</taxon>
    </lineage>
</organism>
<dbReference type="AlphaFoldDB" id="A0A8K1FLU4"/>
<feature type="transmembrane region" description="Helical" evidence="2">
    <location>
        <begin position="710"/>
        <end position="728"/>
    </location>
</feature>
<dbReference type="Gene3D" id="3.60.21.10">
    <property type="match status" value="1"/>
</dbReference>
<dbReference type="OrthoDB" id="1883418at2759"/>
<feature type="transmembrane region" description="Helical" evidence="2">
    <location>
        <begin position="249"/>
        <end position="269"/>
    </location>
</feature>
<reference evidence="4" key="1">
    <citation type="submission" date="2019-03" db="EMBL/GenBank/DDBJ databases">
        <title>Long read genome sequence of the mycoparasitic Pythium oligandrum ATCC 38472 isolated from sugarbeet rhizosphere.</title>
        <authorList>
            <person name="Gaulin E."/>
        </authorList>
    </citation>
    <scope>NUCLEOTIDE SEQUENCE</scope>
    <source>
        <strain evidence="4">ATCC 38472_TT</strain>
    </source>
</reference>
<protein>
    <recommendedName>
        <fullName evidence="3">Calcineurin-like phosphoesterase domain-containing protein</fullName>
    </recommendedName>
</protein>
<keyword evidence="5" id="KW-1185">Reference proteome</keyword>
<evidence type="ECO:0000313" key="4">
    <source>
        <dbReference type="EMBL" id="TMW64187.1"/>
    </source>
</evidence>
<feature type="transmembrane region" description="Helical" evidence="2">
    <location>
        <begin position="908"/>
        <end position="927"/>
    </location>
</feature>
<comment type="caution">
    <text evidence="4">The sequence shown here is derived from an EMBL/GenBank/DDBJ whole genome shotgun (WGS) entry which is preliminary data.</text>
</comment>
<feature type="region of interest" description="Disordered" evidence="1">
    <location>
        <begin position="570"/>
        <end position="600"/>
    </location>
</feature>
<dbReference type="Pfam" id="PF00149">
    <property type="entry name" value="Metallophos"/>
    <property type="match status" value="1"/>
</dbReference>
<evidence type="ECO:0000256" key="1">
    <source>
        <dbReference type="SAM" id="MobiDB-lite"/>
    </source>
</evidence>
<accession>A0A8K1FLU4</accession>
<feature type="transmembrane region" description="Helical" evidence="2">
    <location>
        <begin position="765"/>
        <end position="784"/>
    </location>
</feature>
<feature type="transmembrane region" description="Helical" evidence="2">
    <location>
        <begin position="12"/>
        <end position="32"/>
    </location>
</feature>
<dbReference type="PANTHER" id="PTHR34211:SF3">
    <property type="entry name" value="CALCINEURIN-LIKE METALLO-PHOSPHOESTERASE SUPERFAMILY PROTEIN"/>
    <property type="match status" value="1"/>
</dbReference>
<keyword evidence="2" id="KW-0812">Transmembrane</keyword>
<name>A0A8K1FLU4_PYTOL</name>
<sequence length="1056" mass="121240">MEKTGEDNDQLVWFALYGVLYVSFYFFTSPFVGNPELLTTWTPYVYISMGLYGWLFAAAALHTPLHQLGLLESTIKQPITLLFPFFSVSFAILVILELLMVQLIPRVTSCLGVARRPENVSFLRSFANVLRNSAAISVACVALIIHCDPTDETEEESQSYNHHACDRLFLYSRANVQFVPESYRGALVIWIVGVALAMTNFVLEQMSGIKVINIHWIFDRGEVDAEESEGEEHLHETLPHEHRLPMVPWYSMFLFDTAFQLLISLKVFLGRFDHRSLQRALYPDDDAFYFDHLASKNELWLDFMADCGDGFNSSYQIARLLAQPELEVECPEELLNPAQSSSKNSKRKSKKQTVKKVFPRGDTLLIGGDLAYPHPDSESYEQRLWRCFEYAMKPPRDYDPEAISTNKPYLPEGCEKLSDYKGPTVFAIPGNHDWFDGLNTFTRFIAHRDWLGGWLLPQKTSHFCLKLPHNWWVLGVDLALENDINTEQFSIFERLAEKHMGDNDTVIIVTHEPRWILDPYEQSEKTEEKLTYLINNVLKGRVVLRLAGDIHNYTRHSLKHVDMVSEVAPVLPGTPPRARSPQRTRSSSLMRRRHSMPAVPLQQRTLSPTRKHFPHMYEEDNESEGQVEEVLTRRGSGVWNTSLDAPPVGGAHHLIVAGGGGAFLHPTHAPQIKNVQYRGSTYKQRKCYPPEHVSRRYTLLNVMGFRRINWRFDIVGGLGYFLLVFSMFPRCSVHAIHTSATWQEAAMQFAWELLEVQHEMLTSSYVSFVTYVMMLATVTAFADFTSLWKKCITGLLVSFSHCLAAFSILLIFECIFEVAIERGSLGHEGDNSLYRYFTASLPDFSDVQVYDVLNVTQLFAEFMKFCMTIFDVPEMVAVNRIKICSSEAGLAGLSRTEMWRYYFSVLPYFWVLATPVVGVIFGAYLYIALNVFGRHYNEAFSALRIASYKNMLRMHVHPNGDLEVFAFGVDKMPRKWRRDPHWSGGSHVKTENKLPSYEWKRPSYWLPVVSRVSNMLRMDFENRELDGRLNMSDRSTVHLIDRVLIRRPAVVPATQQ</sequence>
<feature type="domain" description="Calcineurin-like phosphoesterase" evidence="3">
    <location>
        <begin position="359"/>
        <end position="551"/>
    </location>
</feature>
<dbReference type="GO" id="GO:0016787">
    <property type="term" value="F:hydrolase activity"/>
    <property type="evidence" value="ECO:0007669"/>
    <property type="project" value="InterPro"/>
</dbReference>
<dbReference type="SUPFAM" id="SSF56300">
    <property type="entry name" value="Metallo-dependent phosphatases"/>
    <property type="match status" value="1"/>
</dbReference>
<dbReference type="EMBL" id="SPLM01000040">
    <property type="protein sequence ID" value="TMW64187.1"/>
    <property type="molecule type" value="Genomic_DNA"/>
</dbReference>
<dbReference type="Proteomes" id="UP000794436">
    <property type="component" value="Unassembled WGS sequence"/>
</dbReference>
<gene>
    <name evidence="4" type="ORF">Poli38472_012809</name>
</gene>
<dbReference type="PANTHER" id="PTHR34211">
    <property type="entry name" value="CALCINEURIN-LIKE METALLO-PHOSPHOESTERASE SUPERFAMILY PROTEIN"/>
    <property type="match status" value="1"/>
</dbReference>
<keyword evidence="2" id="KW-0472">Membrane</keyword>
<feature type="transmembrane region" description="Helical" evidence="2">
    <location>
        <begin position="81"/>
        <end position="101"/>
    </location>
</feature>
<evidence type="ECO:0000259" key="3">
    <source>
        <dbReference type="Pfam" id="PF00149"/>
    </source>
</evidence>
<evidence type="ECO:0000256" key="2">
    <source>
        <dbReference type="SAM" id="Phobius"/>
    </source>
</evidence>